<feature type="domain" description="HNH nuclease" evidence="1">
    <location>
        <begin position="115"/>
        <end position="188"/>
    </location>
</feature>
<dbReference type="Pfam" id="PF13391">
    <property type="entry name" value="HNH_2"/>
    <property type="match status" value="1"/>
</dbReference>
<dbReference type="Pfam" id="PF25324">
    <property type="entry name" value="DUF7881"/>
    <property type="match status" value="1"/>
</dbReference>
<comment type="caution">
    <text evidence="3">The sequence shown here is derived from an EMBL/GenBank/DDBJ whole genome shotgun (WGS) entry which is preliminary data.</text>
</comment>
<dbReference type="InterPro" id="IPR057203">
    <property type="entry name" value="DUF7881"/>
</dbReference>
<protein>
    <submittedName>
        <fullName evidence="3">Uncharacterized protein</fullName>
    </submittedName>
</protein>
<keyword evidence="4" id="KW-1185">Reference proteome</keyword>
<name>A0A2T6ZH21_TUBBO</name>
<evidence type="ECO:0000313" key="3">
    <source>
        <dbReference type="EMBL" id="PUU74798.1"/>
    </source>
</evidence>
<proteinExistence type="predicted"/>
<sequence>MSKDRCFGRNVHIYSANDTGRVLGGLVVMNGMTNSNFYSMVEITFTLDNDYTLCGESGTIVQRDDNPLKPGKYFISTTGSLVINNEPWLVREGKVFLGIPTKALRDAVRNRDGGCVITGQRSLNPGKRRWGGYSATHILPPEHAKHLVGPGYDSSETPTRKSIYSVQNGLLLRRDMRRLFERYLVSINPDDNYKIVCFMGDDVDISGKHLDKTFLKLEGPQRPGDRFLRWHFRQAVLANMRGQGEPIFECYPSDSDTDEEL</sequence>
<feature type="domain" description="DUF7881" evidence="2">
    <location>
        <begin position="8"/>
        <end position="81"/>
    </location>
</feature>
<dbReference type="InterPro" id="IPR003615">
    <property type="entry name" value="HNH_nuc"/>
</dbReference>
<gene>
    <name evidence="3" type="ORF">B9Z19DRAFT_998311</name>
</gene>
<evidence type="ECO:0000259" key="1">
    <source>
        <dbReference type="Pfam" id="PF13391"/>
    </source>
</evidence>
<dbReference type="AlphaFoldDB" id="A0A2T6ZH21"/>
<evidence type="ECO:0000313" key="4">
    <source>
        <dbReference type="Proteomes" id="UP000244722"/>
    </source>
</evidence>
<dbReference type="EMBL" id="NESQ01000273">
    <property type="protein sequence ID" value="PUU74798.1"/>
    <property type="molecule type" value="Genomic_DNA"/>
</dbReference>
<dbReference type="OrthoDB" id="2142759at2759"/>
<dbReference type="STRING" id="42251.A0A2T6ZH21"/>
<reference evidence="3 4" key="1">
    <citation type="submission" date="2017-04" db="EMBL/GenBank/DDBJ databases">
        <title>Draft genome sequence of Tuber borchii Vittad., a whitish edible truffle.</title>
        <authorList>
            <consortium name="DOE Joint Genome Institute"/>
            <person name="Murat C."/>
            <person name="Kuo A."/>
            <person name="Barry K.W."/>
            <person name="Clum A."/>
            <person name="Dockter R.B."/>
            <person name="Fauchery L."/>
            <person name="Iotti M."/>
            <person name="Kohler A."/>
            <person name="Labutti K."/>
            <person name="Lindquist E.A."/>
            <person name="Lipzen A."/>
            <person name="Ohm R.A."/>
            <person name="Wang M."/>
            <person name="Grigoriev I.V."/>
            <person name="Zambonelli A."/>
            <person name="Martin F.M."/>
        </authorList>
    </citation>
    <scope>NUCLEOTIDE SEQUENCE [LARGE SCALE GENOMIC DNA]</scope>
    <source>
        <strain evidence="3 4">Tbo3840</strain>
    </source>
</reference>
<evidence type="ECO:0000259" key="2">
    <source>
        <dbReference type="Pfam" id="PF25324"/>
    </source>
</evidence>
<dbReference type="Proteomes" id="UP000244722">
    <property type="component" value="Unassembled WGS sequence"/>
</dbReference>
<accession>A0A2T6ZH21</accession>
<organism evidence="3 4">
    <name type="scientific">Tuber borchii</name>
    <name type="common">White truffle</name>
    <dbReference type="NCBI Taxonomy" id="42251"/>
    <lineage>
        <taxon>Eukaryota</taxon>
        <taxon>Fungi</taxon>
        <taxon>Dikarya</taxon>
        <taxon>Ascomycota</taxon>
        <taxon>Pezizomycotina</taxon>
        <taxon>Pezizomycetes</taxon>
        <taxon>Pezizales</taxon>
        <taxon>Tuberaceae</taxon>
        <taxon>Tuber</taxon>
    </lineage>
</organism>